<name>A0A3A2ZKI6_9EURO</name>
<proteinExistence type="predicted"/>
<gene>
    <name evidence="2" type="ORF">PHISCL_05752</name>
</gene>
<dbReference type="EMBL" id="MVGC01000198">
    <property type="protein sequence ID" value="RJE21907.1"/>
    <property type="molecule type" value="Genomic_DNA"/>
</dbReference>
<dbReference type="GO" id="GO:0005524">
    <property type="term" value="F:ATP binding"/>
    <property type="evidence" value="ECO:0007669"/>
    <property type="project" value="InterPro"/>
</dbReference>
<dbReference type="Gene3D" id="1.10.510.10">
    <property type="entry name" value="Transferase(Phosphotransferase) domain 1"/>
    <property type="match status" value="1"/>
</dbReference>
<dbReference type="InterPro" id="IPR000719">
    <property type="entry name" value="Prot_kinase_dom"/>
</dbReference>
<keyword evidence="2" id="KW-0418">Kinase</keyword>
<feature type="domain" description="Protein kinase" evidence="1">
    <location>
        <begin position="1"/>
        <end position="81"/>
    </location>
</feature>
<keyword evidence="2" id="KW-0808">Transferase</keyword>
<evidence type="ECO:0000313" key="2">
    <source>
        <dbReference type="EMBL" id="RJE21907.1"/>
    </source>
</evidence>
<dbReference type="SUPFAM" id="SSF56112">
    <property type="entry name" value="Protein kinase-like (PK-like)"/>
    <property type="match status" value="1"/>
</dbReference>
<protein>
    <submittedName>
        <fullName evidence="2">Protein kinase domain protein</fullName>
    </submittedName>
</protein>
<dbReference type="Proteomes" id="UP000266188">
    <property type="component" value="Unassembled WGS sequence"/>
</dbReference>
<dbReference type="InterPro" id="IPR011009">
    <property type="entry name" value="Kinase-like_dom_sf"/>
</dbReference>
<dbReference type="PROSITE" id="PS50011">
    <property type="entry name" value="PROTEIN_KINASE_DOM"/>
    <property type="match status" value="1"/>
</dbReference>
<dbReference type="GO" id="GO:0004672">
    <property type="term" value="F:protein kinase activity"/>
    <property type="evidence" value="ECO:0007669"/>
    <property type="project" value="InterPro"/>
</dbReference>
<reference evidence="3" key="1">
    <citation type="submission" date="2017-02" db="EMBL/GenBank/DDBJ databases">
        <authorList>
            <person name="Tafer H."/>
            <person name="Lopandic K."/>
        </authorList>
    </citation>
    <scope>NUCLEOTIDE SEQUENCE [LARGE SCALE GENOMIC DNA]</scope>
    <source>
        <strain evidence="3">CBS 366.77</strain>
    </source>
</reference>
<comment type="caution">
    <text evidence="2">The sequence shown here is derived from an EMBL/GenBank/DDBJ whole genome shotgun (WGS) entry which is preliminary data.</text>
</comment>
<accession>A0A3A2ZKI6</accession>
<sequence>MHPRWEAQVREIVKQLHAVGIVWGDVNPGNIVVDSELNIWVVDFGGGFIDGFVDSSLAGKEEGDLEGIRGIFHLWIRSNDT</sequence>
<dbReference type="OrthoDB" id="4062651at2759"/>
<evidence type="ECO:0000259" key="1">
    <source>
        <dbReference type="PROSITE" id="PS50011"/>
    </source>
</evidence>
<evidence type="ECO:0000313" key="3">
    <source>
        <dbReference type="Proteomes" id="UP000266188"/>
    </source>
</evidence>
<dbReference type="STRING" id="2070753.A0A3A2ZKI6"/>
<keyword evidence="3" id="KW-1185">Reference proteome</keyword>
<dbReference type="AlphaFoldDB" id="A0A3A2ZKI6"/>
<organism evidence="2 3">
    <name type="scientific">Aspergillus sclerotialis</name>
    <dbReference type="NCBI Taxonomy" id="2070753"/>
    <lineage>
        <taxon>Eukaryota</taxon>
        <taxon>Fungi</taxon>
        <taxon>Dikarya</taxon>
        <taxon>Ascomycota</taxon>
        <taxon>Pezizomycotina</taxon>
        <taxon>Eurotiomycetes</taxon>
        <taxon>Eurotiomycetidae</taxon>
        <taxon>Eurotiales</taxon>
        <taxon>Aspergillaceae</taxon>
        <taxon>Aspergillus</taxon>
        <taxon>Aspergillus subgen. Polypaecilum</taxon>
    </lineage>
</organism>